<dbReference type="PANTHER" id="PTHR33308">
    <property type="entry name" value="PEPTIDOGLYCAN HYDROLASE FLGJ"/>
    <property type="match status" value="1"/>
</dbReference>
<dbReference type="PANTHER" id="PTHR33308:SF9">
    <property type="entry name" value="PEPTIDOGLYCAN HYDROLASE FLGJ"/>
    <property type="match status" value="1"/>
</dbReference>
<evidence type="ECO:0000313" key="4">
    <source>
        <dbReference type="Proteomes" id="UP000195975"/>
    </source>
</evidence>
<name>A0A9Q5SQX4_9BACT</name>
<evidence type="ECO:0000256" key="1">
    <source>
        <dbReference type="ARBA" id="ARBA00022801"/>
    </source>
</evidence>
<reference evidence="4" key="1">
    <citation type="submission" date="2017-04" db="EMBL/GenBank/DDBJ databases">
        <title>Function of individual gut microbiota members based on whole genome sequencing of pure cultures obtained from chicken caecum.</title>
        <authorList>
            <person name="Medvecky M."/>
            <person name="Cejkova D."/>
            <person name="Polansky O."/>
            <person name="Karasova D."/>
            <person name="Kubasova T."/>
            <person name="Cizek A."/>
            <person name="Rychlik I."/>
        </authorList>
    </citation>
    <scope>NUCLEOTIDE SEQUENCE [LARGE SCALE GENOMIC DNA]</scope>
    <source>
        <strain evidence="4">An42</strain>
    </source>
</reference>
<gene>
    <name evidence="3" type="ORF">B5F96_10885</name>
</gene>
<evidence type="ECO:0000259" key="2">
    <source>
        <dbReference type="Pfam" id="PF01832"/>
    </source>
</evidence>
<organism evidence="3 4">
    <name type="scientific">Parabacteroides johnsonii</name>
    <dbReference type="NCBI Taxonomy" id="387661"/>
    <lineage>
        <taxon>Bacteria</taxon>
        <taxon>Pseudomonadati</taxon>
        <taxon>Bacteroidota</taxon>
        <taxon>Bacteroidia</taxon>
        <taxon>Bacteroidales</taxon>
        <taxon>Tannerellaceae</taxon>
        <taxon>Parabacteroides</taxon>
    </lineage>
</organism>
<dbReference type="Pfam" id="PF01832">
    <property type="entry name" value="Glucosaminidase"/>
    <property type="match status" value="1"/>
</dbReference>
<evidence type="ECO:0000313" key="3">
    <source>
        <dbReference type="EMBL" id="OUO04889.1"/>
    </source>
</evidence>
<sequence length="156" mass="17437">MKPAQINFVKECLPAAVSAGTAFNLNPLAILAQAAFESGWGTSNLAKESRNYFGLTAYGCSNAYWHGGKTTVKASSYPLNFRRYDTRENSFLDFARLIRNSYRSAWQVSNDLQAYAKEIAYSPYISELNGDNRETYRLSIIQIAQTIQAIMALIVL</sequence>
<dbReference type="InterPro" id="IPR051056">
    <property type="entry name" value="Glycosyl_Hydrolase_73"/>
</dbReference>
<accession>A0A9Q5SQX4</accession>
<dbReference type="RefSeq" id="WP_021861719.1">
    <property type="nucleotide sequence ID" value="NZ_CAJLBM010000085.1"/>
</dbReference>
<dbReference type="AlphaFoldDB" id="A0A9Q5SQX4"/>
<keyword evidence="1" id="KW-0378">Hydrolase</keyword>
<dbReference type="InterPro" id="IPR002901">
    <property type="entry name" value="MGlyc_endo_b_GlcNAc-like_dom"/>
</dbReference>
<dbReference type="GO" id="GO:0004040">
    <property type="term" value="F:amidase activity"/>
    <property type="evidence" value="ECO:0007669"/>
    <property type="project" value="InterPro"/>
</dbReference>
<dbReference type="Gene3D" id="1.10.530.10">
    <property type="match status" value="1"/>
</dbReference>
<proteinExistence type="predicted"/>
<protein>
    <submittedName>
        <fullName evidence="3">Glucosaminidase</fullName>
    </submittedName>
</protein>
<comment type="caution">
    <text evidence="3">The sequence shown here is derived from an EMBL/GenBank/DDBJ whole genome shotgun (WGS) entry which is preliminary data.</text>
</comment>
<feature type="domain" description="Mannosyl-glycoprotein endo-beta-N-acetylglucosamidase-like" evidence="2">
    <location>
        <begin position="14"/>
        <end position="147"/>
    </location>
</feature>
<dbReference type="EMBL" id="NFIJ01000010">
    <property type="protein sequence ID" value="OUO04889.1"/>
    <property type="molecule type" value="Genomic_DNA"/>
</dbReference>
<dbReference type="Proteomes" id="UP000195975">
    <property type="component" value="Unassembled WGS sequence"/>
</dbReference>